<dbReference type="AlphaFoldDB" id="A0A5C6DR57"/>
<reference evidence="1 2" key="1">
    <citation type="submission" date="2019-02" db="EMBL/GenBank/DDBJ databases">
        <title>Deep-cultivation of Planctomycetes and their phenomic and genomic characterization uncovers novel biology.</title>
        <authorList>
            <person name="Wiegand S."/>
            <person name="Jogler M."/>
            <person name="Boedeker C."/>
            <person name="Pinto D."/>
            <person name="Vollmers J."/>
            <person name="Rivas-Marin E."/>
            <person name="Kohn T."/>
            <person name="Peeters S.H."/>
            <person name="Heuer A."/>
            <person name="Rast P."/>
            <person name="Oberbeckmann S."/>
            <person name="Bunk B."/>
            <person name="Jeske O."/>
            <person name="Meyerdierks A."/>
            <person name="Storesund J.E."/>
            <person name="Kallscheuer N."/>
            <person name="Luecker S."/>
            <person name="Lage O.M."/>
            <person name="Pohl T."/>
            <person name="Merkel B.J."/>
            <person name="Hornburger P."/>
            <person name="Mueller R.-W."/>
            <person name="Bruemmer F."/>
            <person name="Labrenz M."/>
            <person name="Spormann A.M."/>
            <person name="Op Den Camp H."/>
            <person name="Overmann J."/>
            <person name="Amann R."/>
            <person name="Jetten M.S.M."/>
            <person name="Mascher T."/>
            <person name="Medema M.H."/>
            <person name="Devos D.P."/>
            <person name="Kaster A.-K."/>
            <person name="Ovreas L."/>
            <person name="Rohde M."/>
            <person name="Galperin M.Y."/>
            <person name="Jogler C."/>
        </authorList>
    </citation>
    <scope>NUCLEOTIDE SEQUENCE [LARGE SCALE GENOMIC DNA]</scope>
    <source>
        <strain evidence="1 2">Q31b</strain>
    </source>
</reference>
<proteinExistence type="predicted"/>
<comment type="caution">
    <text evidence="1">The sequence shown here is derived from an EMBL/GenBank/DDBJ whole genome shotgun (WGS) entry which is preliminary data.</text>
</comment>
<name>A0A5C6DR57_9BACT</name>
<evidence type="ECO:0000313" key="2">
    <source>
        <dbReference type="Proteomes" id="UP000315471"/>
    </source>
</evidence>
<accession>A0A5C6DR57</accession>
<evidence type="ECO:0000313" key="1">
    <source>
        <dbReference type="EMBL" id="TWU37486.1"/>
    </source>
</evidence>
<organism evidence="1 2">
    <name type="scientific">Novipirellula aureliae</name>
    <dbReference type="NCBI Taxonomy" id="2527966"/>
    <lineage>
        <taxon>Bacteria</taxon>
        <taxon>Pseudomonadati</taxon>
        <taxon>Planctomycetota</taxon>
        <taxon>Planctomycetia</taxon>
        <taxon>Pirellulales</taxon>
        <taxon>Pirellulaceae</taxon>
        <taxon>Novipirellula</taxon>
    </lineage>
</organism>
<keyword evidence="2" id="KW-1185">Reference proteome</keyword>
<gene>
    <name evidence="1" type="ORF">Q31b_42740</name>
</gene>
<dbReference type="EMBL" id="SJPY01000007">
    <property type="protein sequence ID" value="TWU37486.1"/>
    <property type="molecule type" value="Genomic_DNA"/>
</dbReference>
<protein>
    <submittedName>
        <fullName evidence="1">Uncharacterized protein</fullName>
    </submittedName>
</protein>
<dbReference type="Proteomes" id="UP000315471">
    <property type="component" value="Unassembled WGS sequence"/>
</dbReference>
<sequence length="212" mass="24258">MCTQDFRGEMLPQWETLLRKLFPIALPNSVSWNRLDDIFAILRGLVSTADLCHMLLPSSGGIDIHRVARSPDSRCIDIIDHGHIHTMVPKLLTCEIFKDSLEHSYFRLECSSLAPEGDTESPNIKDEELVRLRDGTYTSRIGWDDGVMYDERGYEIELPKGAKLATRYMGGIFVFVCKASEFGQSDEAYNGLQNTMSAAEFRDHIRLRWIRR</sequence>
<dbReference type="OrthoDB" id="9788659at2"/>